<protein>
    <submittedName>
        <fullName evidence="1">Uncharacterized protein</fullName>
    </submittedName>
</protein>
<proteinExistence type="predicted"/>
<evidence type="ECO:0000313" key="1">
    <source>
        <dbReference type="EMBL" id="CAJ0965675.1"/>
    </source>
</evidence>
<gene>
    <name evidence="1" type="ORF">RIMI_LOCUS20522766</name>
</gene>
<dbReference type="EMBL" id="CAUEEQ010068993">
    <property type="protein sequence ID" value="CAJ0965675.1"/>
    <property type="molecule type" value="Genomic_DNA"/>
</dbReference>
<dbReference type="Proteomes" id="UP001176940">
    <property type="component" value="Unassembled WGS sequence"/>
</dbReference>
<dbReference type="PANTHER" id="PTHR14919:SF0">
    <property type="entry name" value="SPERM FLAGELLAR PROTEIN 2"/>
    <property type="match status" value="1"/>
</dbReference>
<evidence type="ECO:0000313" key="2">
    <source>
        <dbReference type="Proteomes" id="UP001176940"/>
    </source>
</evidence>
<sequence length="91" mass="10681">MVLSWRVPRNRITEASVTSRLELIRSKALEMCQEIVTRSEQAYKDLDMWQGAQFLAEMSSIGKLIQIAHYCVEKPKRRYNMNSSWRKVTST</sequence>
<comment type="caution">
    <text evidence="1">The sequence shown here is derived from an EMBL/GenBank/DDBJ whole genome shotgun (WGS) entry which is preliminary data.</text>
</comment>
<keyword evidence="2" id="KW-1185">Reference proteome</keyword>
<reference evidence="1" key="1">
    <citation type="submission" date="2023-07" db="EMBL/GenBank/DDBJ databases">
        <authorList>
            <person name="Stuckert A."/>
        </authorList>
    </citation>
    <scope>NUCLEOTIDE SEQUENCE</scope>
</reference>
<accession>A0ABN9MH98</accession>
<dbReference type="PANTHER" id="PTHR14919">
    <property type="entry name" value="KPL2-RELATED"/>
    <property type="match status" value="1"/>
</dbReference>
<organism evidence="1 2">
    <name type="scientific">Ranitomeya imitator</name>
    <name type="common">mimic poison frog</name>
    <dbReference type="NCBI Taxonomy" id="111125"/>
    <lineage>
        <taxon>Eukaryota</taxon>
        <taxon>Metazoa</taxon>
        <taxon>Chordata</taxon>
        <taxon>Craniata</taxon>
        <taxon>Vertebrata</taxon>
        <taxon>Euteleostomi</taxon>
        <taxon>Amphibia</taxon>
        <taxon>Batrachia</taxon>
        <taxon>Anura</taxon>
        <taxon>Neobatrachia</taxon>
        <taxon>Hyloidea</taxon>
        <taxon>Dendrobatidae</taxon>
        <taxon>Dendrobatinae</taxon>
        <taxon>Ranitomeya</taxon>
    </lineage>
</organism>
<dbReference type="InterPro" id="IPR052634">
    <property type="entry name" value="Sperm_flagellar-bone_growth"/>
</dbReference>
<name>A0ABN9MH98_9NEOB</name>